<comment type="caution">
    <text evidence="1">The sequence shown here is derived from an EMBL/GenBank/DDBJ whole genome shotgun (WGS) entry which is preliminary data.</text>
</comment>
<evidence type="ECO:0000313" key="1">
    <source>
        <dbReference type="EMBL" id="MBV7270491.1"/>
    </source>
</evidence>
<name>A0A9X1JPJ3_9FLAO</name>
<dbReference type="AlphaFoldDB" id="A0A9X1JPJ3"/>
<accession>A0A9X1JPJ3</accession>
<sequence>MSTFKELSSKSAQTTFDKKVLSVVSHLHPYVKHRIYIAETTGILPKNMYSSNGIIDDCIIKLYSNGFNIEAEKMAVKLELFKLVDNYMNTLFKKEAYHKNTISTDVILKDELSKLGEDYTIDADLDLILNTELSDISYQQDQGNPLYLYEDKETSILKAFELENLSPTESPKVFGRFYNWLPINISNIVDLYIFGNLDFDEIAKIKHITTERVTLIFDRVKKSFRSHLE</sequence>
<proteinExistence type="predicted"/>
<keyword evidence="2" id="KW-1185">Reference proteome</keyword>
<dbReference type="RefSeq" id="WP_218547655.1">
    <property type="nucleotide sequence ID" value="NZ_JAGSPD010000016.1"/>
</dbReference>
<evidence type="ECO:0008006" key="3">
    <source>
        <dbReference type="Google" id="ProtNLM"/>
    </source>
</evidence>
<gene>
    <name evidence="1" type="ORF">KCG49_14985</name>
</gene>
<dbReference type="EMBL" id="JAGSPD010000016">
    <property type="protein sequence ID" value="MBV7270491.1"/>
    <property type="molecule type" value="Genomic_DNA"/>
</dbReference>
<organism evidence="1 2">
    <name type="scientific">Winogradskyella luteola</name>
    <dbReference type="NCBI Taxonomy" id="2828330"/>
    <lineage>
        <taxon>Bacteria</taxon>
        <taxon>Pseudomonadati</taxon>
        <taxon>Bacteroidota</taxon>
        <taxon>Flavobacteriia</taxon>
        <taxon>Flavobacteriales</taxon>
        <taxon>Flavobacteriaceae</taxon>
        <taxon>Winogradskyella</taxon>
    </lineage>
</organism>
<evidence type="ECO:0000313" key="2">
    <source>
        <dbReference type="Proteomes" id="UP001138894"/>
    </source>
</evidence>
<dbReference type="Proteomes" id="UP001138894">
    <property type="component" value="Unassembled WGS sequence"/>
</dbReference>
<protein>
    <recommendedName>
        <fullName evidence="3">Sigma-70 family RNA polymerase sigma factor</fullName>
    </recommendedName>
</protein>
<reference evidence="1" key="1">
    <citation type="submission" date="2021-04" db="EMBL/GenBank/DDBJ databases">
        <authorList>
            <person name="Pira H."/>
            <person name="Risdian C."/>
            <person name="Wink J."/>
        </authorList>
    </citation>
    <scope>NUCLEOTIDE SEQUENCE</scope>
    <source>
        <strain evidence="1">WHY3</strain>
    </source>
</reference>